<gene>
    <name evidence="7" type="ORF">DRJ31_03520</name>
</gene>
<evidence type="ECO:0000256" key="5">
    <source>
        <dbReference type="ARBA" id="ARBA00023014"/>
    </source>
</evidence>
<accession>A0A497ER13</accession>
<dbReference type="Proteomes" id="UP000278475">
    <property type="component" value="Unassembled WGS sequence"/>
</dbReference>
<comment type="caution">
    <text evidence="7">The sequence shown here is derived from an EMBL/GenBank/DDBJ whole genome shotgun (WGS) entry which is preliminary data.</text>
</comment>
<dbReference type="InterPro" id="IPR051460">
    <property type="entry name" value="HdrC_iron-sulfur_subunit"/>
</dbReference>
<sequence>MSSKIGYWRGCVTRERKPELAQAITSLLSKAGVNYVVLDERACCGAPAIVVSGSVELFKNFKHKVVDLINRAGVDLVISGCPTCTRVFKEWYSNDLPNVKFMHATELFHDFLSSGKLKIKRKLEGFVTYHDPCDLGRGLGVYETPRKIVEATGLKIVELKNSRNLCRCCGGGGGVWFAYPPLSTEISRLKLEEAMETGADTLLSACATCEYRISSTALAEDLPIKCRDVLEVLDEVT</sequence>
<keyword evidence="1" id="KW-0004">4Fe-4S</keyword>
<dbReference type="PANTHER" id="PTHR43255">
    <property type="entry name" value="IRON-SULFUR-BINDING OXIDOREDUCTASE FADF-RELATED-RELATED"/>
    <property type="match status" value="1"/>
</dbReference>
<evidence type="ECO:0000256" key="2">
    <source>
        <dbReference type="ARBA" id="ARBA00022723"/>
    </source>
</evidence>
<keyword evidence="4" id="KW-0408">Iron</keyword>
<evidence type="ECO:0000256" key="1">
    <source>
        <dbReference type="ARBA" id="ARBA00022485"/>
    </source>
</evidence>
<dbReference type="GO" id="GO:0046872">
    <property type="term" value="F:metal ion binding"/>
    <property type="evidence" value="ECO:0007669"/>
    <property type="project" value="UniProtKB-KW"/>
</dbReference>
<dbReference type="GO" id="GO:0005886">
    <property type="term" value="C:plasma membrane"/>
    <property type="evidence" value="ECO:0007669"/>
    <property type="project" value="TreeGrafter"/>
</dbReference>
<dbReference type="EMBL" id="QMQV01000021">
    <property type="protein sequence ID" value="RLE49814.1"/>
    <property type="molecule type" value="Genomic_DNA"/>
</dbReference>
<proteinExistence type="predicted"/>
<evidence type="ECO:0000313" key="8">
    <source>
        <dbReference type="Proteomes" id="UP000278475"/>
    </source>
</evidence>
<name>A0A497ER13_9CREN</name>
<dbReference type="GO" id="GO:0051539">
    <property type="term" value="F:4 iron, 4 sulfur cluster binding"/>
    <property type="evidence" value="ECO:0007669"/>
    <property type="project" value="UniProtKB-KW"/>
</dbReference>
<dbReference type="Pfam" id="PF02754">
    <property type="entry name" value="CCG"/>
    <property type="match status" value="2"/>
</dbReference>
<keyword evidence="5" id="KW-0411">Iron-sulfur</keyword>
<dbReference type="PANTHER" id="PTHR43255:SF1">
    <property type="entry name" value="IRON-SULFUR-BINDING OXIDOREDUCTASE FADF-RELATED"/>
    <property type="match status" value="1"/>
</dbReference>
<dbReference type="AlphaFoldDB" id="A0A497ER13"/>
<evidence type="ECO:0000256" key="3">
    <source>
        <dbReference type="ARBA" id="ARBA00023002"/>
    </source>
</evidence>
<reference evidence="7 8" key="1">
    <citation type="submission" date="2018-06" db="EMBL/GenBank/DDBJ databases">
        <title>Extensive metabolic versatility and redundancy in microbially diverse, dynamic hydrothermal sediments.</title>
        <authorList>
            <person name="Dombrowski N."/>
            <person name="Teske A."/>
            <person name="Baker B.J."/>
        </authorList>
    </citation>
    <scope>NUCLEOTIDE SEQUENCE [LARGE SCALE GENOMIC DNA]</scope>
    <source>
        <strain evidence="7">B66_G16</strain>
    </source>
</reference>
<evidence type="ECO:0000313" key="7">
    <source>
        <dbReference type="EMBL" id="RLE49814.1"/>
    </source>
</evidence>
<keyword evidence="2" id="KW-0479">Metal-binding</keyword>
<evidence type="ECO:0000256" key="4">
    <source>
        <dbReference type="ARBA" id="ARBA00023004"/>
    </source>
</evidence>
<keyword evidence="3" id="KW-0560">Oxidoreductase</keyword>
<organism evidence="7 8">
    <name type="scientific">Thermoproteota archaeon</name>
    <dbReference type="NCBI Taxonomy" id="2056631"/>
    <lineage>
        <taxon>Archaea</taxon>
        <taxon>Thermoproteota</taxon>
    </lineage>
</organism>
<evidence type="ECO:0000259" key="6">
    <source>
        <dbReference type="Pfam" id="PF02754"/>
    </source>
</evidence>
<feature type="domain" description="Cysteine-rich" evidence="6">
    <location>
        <begin position="6"/>
        <end position="88"/>
    </location>
</feature>
<dbReference type="InterPro" id="IPR004017">
    <property type="entry name" value="Cys_rich_dom"/>
</dbReference>
<protein>
    <recommendedName>
        <fullName evidence="6">Cysteine-rich domain-containing protein</fullName>
    </recommendedName>
</protein>
<feature type="domain" description="Cysteine-rich" evidence="6">
    <location>
        <begin position="127"/>
        <end position="213"/>
    </location>
</feature>
<dbReference type="GO" id="GO:0016491">
    <property type="term" value="F:oxidoreductase activity"/>
    <property type="evidence" value="ECO:0007669"/>
    <property type="project" value="UniProtKB-KW"/>
</dbReference>